<dbReference type="EMBL" id="JAGKQM010000009">
    <property type="protein sequence ID" value="KAH0908525.1"/>
    <property type="molecule type" value="Genomic_DNA"/>
</dbReference>
<evidence type="ECO:0000313" key="2">
    <source>
        <dbReference type="Proteomes" id="UP000824890"/>
    </source>
</evidence>
<protein>
    <submittedName>
        <fullName evidence="1">Uncharacterized protein</fullName>
    </submittedName>
</protein>
<comment type="caution">
    <text evidence="1">The sequence shown here is derived from an EMBL/GenBank/DDBJ whole genome shotgun (WGS) entry which is preliminary data.</text>
</comment>
<dbReference type="Proteomes" id="UP000824890">
    <property type="component" value="Unassembled WGS sequence"/>
</dbReference>
<keyword evidence="2" id="KW-1185">Reference proteome</keyword>
<sequence length="121" mass="13658">MGPLQQKLKSLEHQPISKNIDSLLATLVSKTPSQGFTNTTSSSYSKLERQCLRSCSIYAKETSAAPIAPTASKTLPRKTVKSVQTNLTQKSYTTSASYVTSKRIFHREARHWCWFYILQRS</sequence>
<evidence type="ECO:0000313" key="1">
    <source>
        <dbReference type="EMBL" id="KAH0908525.1"/>
    </source>
</evidence>
<name>A0ABQ8BUN9_BRANA</name>
<organism evidence="1 2">
    <name type="scientific">Brassica napus</name>
    <name type="common">Rape</name>
    <dbReference type="NCBI Taxonomy" id="3708"/>
    <lineage>
        <taxon>Eukaryota</taxon>
        <taxon>Viridiplantae</taxon>
        <taxon>Streptophyta</taxon>
        <taxon>Embryophyta</taxon>
        <taxon>Tracheophyta</taxon>
        <taxon>Spermatophyta</taxon>
        <taxon>Magnoliopsida</taxon>
        <taxon>eudicotyledons</taxon>
        <taxon>Gunneridae</taxon>
        <taxon>Pentapetalae</taxon>
        <taxon>rosids</taxon>
        <taxon>malvids</taxon>
        <taxon>Brassicales</taxon>
        <taxon>Brassicaceae</taxon>
        <taxon>Brassiceae</taxon>
        <taxon>Brassica</taxon>
    </lineage>
</organism>
<reference evidence="1 2" key="1">
    <citation type="submission" date="2021-05" db="EMBL/GenBank/DDBJ databases">
        <title>Genome Assembly of Synthetic Allotetraploid Brassica napus Reveals Homoeologous Exchanges between Subgenomes.</title>
        <authorList>
            <person name="Davis J.T."/>
        </authorList>
    </citation>
    <scope>NUCLEOTIDE SEQUENCE [LARGE SCALE GENOMIC DNA]</scope>
    <source>
        <strain evidence="2">cv. Da-Ae</strain>
        <tissue evidence="1">Seedling</tissue>
    </source>
</reference>
<proteinExistence type="predicted"/>
<gene>
    <name evidence="1" type="ORF">HID58_031846</name>
</gene>
<accession>A0ABQ8BUN9</accession>